<reference evidence="2 3" key="1">
    <citation type="submission" date="2024-01" db="EMBL/GenBank/DDBJ databases">
        <title>The complete chloroplast genome sequence of Lithospermum erythrorhizon: insights into the phylogenetic relationship among Boraginaceae species and the maternal lineages of purple gromwells.</title>
        <authorList>
            <person name="Okada T."/>
            <person name="Watanabe K."/>
        </authorList>
    </citation>
    <scope>NUCLEOTIDE SEQUENCE [LARGE SCALE GENOMIC DNA]</scope>
</reference>
<proteinExistence type="predicted"/>
<gene>
    <name evidence="2" type="ORF">LIER_42876</name>
</gene>
<evidence type="ECO:0000313" key="2">
    <source>
        <dbReference type="EMBL" id="GAA0145666.1"/>
    </source>
</evidence>
<evidence type="ECO:0000256" key="1">
    <source>
        <dbReference type="SAM" id="MobiDB-lite"/>
    </source>
</evidence>
<feature type="region of interest" description="Disordered" evidence="1">
    <location>
        <begin position="55"/>
        <end position="79"/>
    </location>
</feature>
<evidence type="ECO:0000313" key="3">
    <source>
        <dbReference type="Proteomes" id="UP001454036"/>
    </source>
</evidence>
<sequence>MEHSKVVFLNDTMENWKWPKILQASLRRLKAIHYTVNSVRDFECEVGCLTPHSHVDQGQMNSRRKAKCSGKEVFNKGSK</sequence>
<dbReference type="Proteomes" id="UP001454036">
    <property type="component" value="Unassembled WGS sequence"/>
</dbReference>
<keyword evidence="3" id="KW-1185">Reference proteome</keyword>
<organism evidence="2 3">
    <name type="scientific">Lithospermum erythrorhizon</name>
    <name type="common">Purple gromwell</name>
    <name type="synonym">Lithospermum officinale var. erythrorhizon</name>
    <dbReference type="NCBI Taxonomy" id="34254"/>
    <lineage>
        <taxon>Eukaryota</taxon>
        <taxon>Viridiplantae</taxon>
        <taxon>Streptophyta</taxon>
        <taxon>Embryophyta</taxon>
        <taxon>Tracheophyta</taxon>
        <taxon>Spermatophyta</taxon>
        <taxon>Magnoliopsida</taxon>
        <taxon>eudicotyledons</taxon>
        <taxon>Gunneridae</taxon>
        <taxon>Pentapetalae</taxon>
        <taxon>asterids</taxon>
        <taxon>lamiids</taxon>
        <taxon>Boraginales</taxon>
        <taxon>Boraginaceae</taxon>
        <taxon>Boraginoideae</taxon>
        <taxon>Lithospermeae</taxon>
        <taxon>Lithospermum</taxon>
    </lineage>
</organism>
<protein>
    <submittedName>
        <fullName evidence="2">Uncharacterized protein</fullName>
    </submittedName>
</protein>
<dbReference type="EMBL" id="BAABME010031417">
    <property type="protein sequence ID" value="GAA0145666.1"/>
    <property type="molecule type" value="Genomic_DNA"/>
</dbReference>
<dbReference type="AlphaFoldDB" id="A0AAV3P2T9"/>
<comment type="caution">
    <text evidence="2">The sequence shown here is derived from an EMBL/GenBank/DDBJ whole genome shotgun (WGS) entry which is preliminary data.</text>
</comment>
<feature type="compositionally biased region" description="Basic and acidic residues" evidence="1">
    <location>
        <begin position="69"/>
        <end position="79"/>
    </location>
</feature>
<name>A0AAV3P2T9_LITER</name>
<accession>A0AAV3P2T9</accession>